<protein>
    <submittedName>
        <fullName evidence="1">Uncharacterized protein</fullName>
    </submittedName>
</protein>
<reference evidence="1 2" key="1">
    <citation type="journal article" date="2009" name="Nature">
        <title>The Sorghum bicolor genome and the diversification of grasses.</title>
        <authorList>
            <person name="Paterson A.H."/>
            <person name="Bowers J.E."/>
            <person name="Bruggmann R."/>
            <person name="Dubchak I."/>
            <person name="Grimwood J."/>
            <person name="Gundlach H."/>
            <person name="Haberer G."/>
            <person name="Hellsten U."/>
            <person name="Mitros T."/>
            <person name="Poliakov A."/>
            <person name="Schmutz J."/>
            <person name="Spannagl M."/>
            <person name="Tang H."/>
            <person name="Wang X."/>
            <person name="Wicker T."/>
            <person name="Bharti A.K."/>
            <person name="Chapman J."/>
            <person name="Feltus F.A."/>
            <person name="Gowik U."/>
            <person name="Grigoriev I.V."/>
            <person name="Lyons E."/>
            <person name="Maher C.A."/>
            <person name="Martis M."/>
            <person name="Narechania A."/>
            <person name="Otillar R.P."/>
            <person name="Penning B.W."/>
            <person name="Salamov A.A."/>
            <person name="Wang Y."/>
            <person name="Zhang L."/>
            <person name="Carpita N.C."/>
            <person name="Freeling M."/>
            <person name="Gingle A.R."/>
            <person name="Hash C.T."/>
            <person name="Keller B."/>
            <person name="Klein P."/>
            <person name="Kresovich S."/>
            <person name="McCann M.C."/>
            <person name="Ming R."/>
            <person name="Peterson D.G."/>
            <person name="Mehboob-ur-Rahman"/>
            <person name="Ware D."/>
            <person name="Westhoff P."/>
            <person name="Mayer K.F."/>
            <person name="Messing J."/>
            <person name="Rokhsar D.S."/>
        </authorList>
    </citation>
    <scope>NUCLEOTIDE SEQUENCE [LARGE SCALE GENOMIC DNA]</scope>
    <source>
        <strain evidence="2">cv. BTx623</strain>
    </source>
</reference>
<evidence type="ECO:0000313" key="1">
    <source>
        <dbReference type="EMBL" id="OQU82598.1"/>
    </source>
</evidence>
<proteinExistence type="predicted"/>
<dbReference type="Proteomes" id="UP000000768">
    <property type="component" value="Chromosome 6"/>
</dbReference>
<dbReference type="Gramene" id="OQU82598">
    <property type="protein sequence ID" value="OQU82598"/>
    <property type="gene ID" value="SORBI_3006G274833"/>
</dbReference>
<gene>
    <name evidence="1" type="ORF">SORBI_3006G274833</name>
</gene>
<evidence type="ECO:0000313" key="2">
    <source>
        <dbReference type="Proteomes" id="UP000000768"/>
    </source>
</evidence>
<reference evidence="2" key="2">
    <citation type="journal article" date="2018" name="Plant J.">
        <title>The Sorghum bicolor reference genome: improved assembly, gene annotations, a transcriptome atlas, and signatures of genome organization.</title>
        <authorList>
            <person name="McCormick R.F."/>
            <person name="Truong S.K."/>
            <person name="Sreedasyam A."/>
            <person name="Jenkins J."/>
            <person name="Shu S."/>
            <person name="Sims D."/>
            <person name="Kennedy M."/>
            <person name="Amirebrahimi M."/>
            <person name="Weers B.D."/>
            <person name="McKinley B."/>
            <person name="Mattison A."/>
            <person name="Morishige D.T."/>
            <person name="Grimwood J."/>
            <person name="Schmutz J."/>
            <person name="Mullet J.E."/>
        </authorList>
    </citation>
    <scope>NUCLEOTIDE SEQUENCE [LARGE SCALE GENOMIC DNA]</scope>
    <source>
        <strain evidence="2">cv. BTx623</strain>
    </source>
</reference>
<sequence length="99" mass="11006">MTHHSPWPVSLCALPIGDQLGTWEQSCVLMISSRLLTWHGTVPNGMAWARSRVVHVSSPLHCIIYSACLSPLTKSTPLLHLYMIGFCLFEQASTTQVEQ</sequence>
<dbReference type="InParanoid" id="A0A1Z5RFT3"/>
<dbReference type="AlphaFoldDB" id="A0A1Z5RFT3"/>
<dbReference type="EMBL" id="CM000765">
    <property type="protein sequence ID" value="OQU82598.1"/>
    <property type="molecule type" value="Genomic_DNA"/>
</dbReference>
<accession>A0A1Z5RFT3</accession>
<name>A0A1Z5RFT3_SORBI</name>
<organism evidence="1 2">
    <name type="scientific">Sorghum bicolor</name>
    <name type="common">Sorghum</name>
    <name type="synonym">Sorghum vulgare</name>
    <dbReference type="NCBI Taxonomy" id="4558"/>
    <lineage>
        <taxon>Eukaryota</taxon>
        <taxon>Viridiplantae</taxon>
        <taxon>Streptophyta</taxon>
        <taxon>Embryophyta</taxon>
        <taxon>Tracheophyta</taxon>
        <taxon>Spermatophyta</taxon>
        <taxon>Magnoliopsida</taxon>
        <taxon>Liliopsida</taxon>
        <taxon>Poales</taxon>
        <taxon>Poaceae</taxon>
        <taxon>PACMAD clade</taxon>
        <taxon>Panicoideae</taxon>
        <taxon>Andropogonodae</taxon>
        <taxon>Andropogoneae</taxon>
        <taxon>Sorghinae</taxon>
        <taxon>Sorghum</taxon>
    </lineage>
</organism>
<keyword evidence="2" id="KW-1185">Reference proteome</keyword>